<comment type="caution">
    <text evidence="5">The sequence shown here is derived from an EMBL/GenBank/DDBJ whole genome shotgun (WGS) entry which is preliminary data.</text>
</comment>
<dbReference type="AlphaFoldDB" id="A0ABD2PJE5"/>
<gene>
    <name evidence="5" type="ORF">Ciccas_014612</name>
</gene>
<reference evidence="5 6" key="1">
    <citation type="submission" date="2024-11" db="EMBL/GenBank/DDBJ databases">
        <title>Adaptive evolution of stress response genes in parasites aligns with host niche diversity.</title>
        <authorList>
            <person name="Hahn C."/>
            <person name="Resl P."/>
        </authorList>
    </citation>
    <scope>NUCLEOTIDE SEQUENCE [LARGE SCALE GENOMIC DNA]</scope>
    <source>
        <strain evidence="5">EGGRZ-B1_66</strain>
        <tissue evidence="5">Body</tissue>
    </source>
</reference>
<dbReference type="Proteomes" id="UP001626550">
    <property type="component" value="Unassembled WGS sequence"/>
</dbReference>
<sequence length="196" mass="22612">MSAVEKFCKSRQLNQAIVTFECGLCGKAVRDSENSTGNFNRHIKRMHSNDSEYRIVEQHLSSINSRIEMRIKALLEEQSLTCKNNTHIIAFTGAVYWNSELHSVLLSFRRLHKANTLSHVAAIIEDELQRLKIHEEVNFIITDNASYLVRGLQNQQILSDTESSSSESEWESDEDVSLRLVSRFFRQRFLHSLELA</sequence>
<keyword evidence="2" id="KW-0863">Zinc-finger</keyword>
<feature type="domain" description="BED-type" evidence="4">
    <location>
        <begin position="21"/>
        <end position="48"/>
    </location>
</feature>
<evidence type="ECO:0000259" key="4">
    <source>
        <dbReference type="Pfam" id="PF02892"/>
    </source>
</evidence>
<proteinExistence type="predicted"/>
<dbReference type="InterPro" id="IPR003656">
    <property type="entry name" value="Znf_BED"/>
</dbReference>
<evidence type="ECO:0000256" key="1">
    <source>
        <dbReference type="ARBA" id="ARBA00022723"/>
    </source>
</evidence>
<keyword evidence="1" id="KW-0479">Metal-binding</keyword>
<accession>A0ABD2PJE5</accession>
<organism evidence="5 6">
    <name type="scientific">Cichlidogyrus casuarinus</name>
    <dbReference type="NCBI Taxonomy" id="1844966"/>
    <lineage>
        <taxon>Eukaryota</taxon>
        <taxon>Metazoa</taxon>
        <taxon>Spiralia</taxon>
        <taxon>Lophotrochozoa</taxon>
        <taxon>Platyhelminthes</taxon>
        <taxon>Monogenea</taxon>
        <taxon>Monopisthocotylea</taxon>
        <taxon>Dactylogyridea</taxon>
        <taxon>Ancyrocephalidae</taxon>
        <taxon>Cichlidogyrus</taxon>
    </lineage>
</organism>
<name>A0ABD2PJE5_9PLAT</name>
<keyword evidence="6" id="KW-1185">Reference proteome</keyword>
<evidence type="ECO:0000256" key="3">
    <source>
        <dbReference type="ARBA" id="ARBA00022833"/>
    </source>
</evidence>
<evidence type="ECO:0000313" key="6">
    <source>
        <dbReference type="Proteomes" id="UP001626550"/>
    </source>
</evidence>
<dbReference type="Pfam" id="PF02892">
    <property type="entry name" value="zf-BED"/>
    <property type="match status" value="1"/>
</dbReference>
<dbReference type="GO" id="GO:0008270">
    <property type="term" value="F:zinc ion binding"/>
    <property type="evidence" value="ECO:0007669"/>
    <property type="project" value="UniProtKB-KW"/>
</dbReference>
<protein>
    <recommendedName>
        <fullName evidence="4">BED-type domain-containing protein</fullName>
    </recommendedName>
</protein>
<keyword evidence="3" id="KW-0862">Zinc</keyword>
<evidence type="ECO:0000256" key="2">
    <source>
        <dbReference type="ARBA" id="ARBA00022771"/>
    </source>
</evidence>
<evidence type="ECO:0000313" key="5">
    <source>
        <dbReference type="EMBL" id="KAL3306892.1"/>
    </source>
</evidence>
<dbReference type="EMBL" id="JBJKFK010009156">
    <property type="protein sequence ID" value="KAL3306892.1"/>
    <property type="molecule type" value="Genomic_DNA"/>
</dbReference>